<dbReference type="Proteomes" id="UP000536179">
    <property type="component" value="Unassembled WGS sequence"/>
</dbReference>
<gene>
    <name evidence="1" type="ORF">FHS27_002807</name>
</gene>
<comment type="caution">
    <text evidence="1">The sequence shown here is derived from an EMBL/GenBank/DDBJ whole genome shotgun (WGS) entry which is preliminary data.</text>
</comment>
<reference evidence="1 2" key="1">
    <citation type="submission" date="2020-08" db="EMBL/GenBank/DDBJ databases">
        <title>Genomic Encyclopedia of Type Strains, Phase III (KMG-III): the genomes of soil and plant-associated and newly described type strains.</title>
        <authorList>
            <person name="Whitman W."/>
        </authorList>
    </citation>
    <scope>NUCLEOTIDE SEQUENCE [LARGE SCALE GENOMIC DNA]</scope>
    <source>
        <strain evidence="1 2">CECT 8075</strain>
    </source>
</reference>
<evidence type="ECO:0000313" key="2">
    <source>
        <dbReference type="Proteomes" id="UP000536179"/>
    </source>
</evidence>
<dbReference type="AlphaFoldDB" id="A0A7W5H674"/>
<name>A0A7W5H674_9BACT</name>
<protein>
    <submittedName>
        <fullName evidence="1">Uncharacterized protein</fullName>
    </submittedName>
</protein>
<keyword evidence="2" id="KW-1185">Reference proteome</keyword>
<proteinExistence type="predicted"/>
<dbReference type="EMBL" id="JACHXU010000008">
    <property type="protein sequence ID" value="MBB3206993.1"/>
    <property type="molecule type" value="Genomic_DNA"/>
</dbReference>
<accession>A0A7W5H674</accession>
<sequence>MVATDKPISAWKLRLLIRRSFSLAEAKKRHPGHCKTDD</sequence>
<organism evidence="1 2">
    <name type="scientific">Aporhodopirellula rubra</name>
    <dbReference type="NCBI Taxonomy" id="980271"/>
    <lineage>
        <taxon>Bacteria</taxon>
        <taxon>Pseudomonadati</taxon>
        <taxon>Planctomycetota</taxon>
        <taxon>Planctomycetia</taxon>
        <taxon>Pirellulales</taxon>
        <taxon>Pirellulaceae</taxon>
        <taxon>Aporhodopirellula</taxon>
    </lineage>
</organism>
<evidence type="ECO:0000313" key="1">
    <source>
        <dbReference type="EMBL" id="MBB3206993.1"/>
    </source>
</evidence>